<protein>
    <submittedName>
        <fullName evidence="2">Putative phage protein (TIGR02218 family)</fullName>
    </submittedName>
</protein>
<accession>A0A7Y9XU84</accession>
<dbReference type="AlphaFoldDB" id="A0A7Y9XU84"/>
<comment type="caution">
    <text evidence="2">The sequence shown here is derived from an EMBL/GenBank/DDBJ whole genome shotgun (WGS) entry which is preliminary data.</text>
</comment>
<dbReference type="Pfam" id="PF09931">
    <property type="entry name" value="Phage_phiJL001_Gp84_N"/>
    <property type="match status" value="1"/>
</dbReference>
<dbReference type="Pfam" id="PF09356">
    <property type="entry name" value="Phage_BR0599"/>
    <property type="match status" value="1"/>
</dbReference>
<name>A0A7Y9XU84_9SPHN</name>
<keyword evidence="3" id="KW-1185">Reference proteome</keyword>
<dbReference type="RefSeq" id="WP_179406651.1">
    <property type="nucleotide sequence ID" value="NZ_BMGF01000006.1"/>
</dbReference>
<evidence type="ECO:0000313" key="3">
    <source>
        <dbReference type="Proteomes" id="UP000522081"/>
    </source>
</evidence>
<organism evidence="2 3">
    <name type="scientific">Novosphingobium marinum</name>
    <dbReference type="NCBI Taxonomy" id="1514948"/>
    <lineage>
        <taxon>Bacteria</taxon>
        <taxon>Pseudomonadati</taxon>
        <taxon>Pseudomonadota</taxon>
        <taxon>Alphaproteobacteria</taxon>
        <taxon>Sphingomonadales</taxon>
        <taxon>Sphingomonadaceae</taxon>
        <taxon>Novosphingobium</taxon>
    </lineage>
</organism>
<evidence type="ECO:0000313" key="2">
    <source>
        <dbReference type="EMBL" id="NYH94691.1"/>
    </source>
</evidence>
<reference evidence="2 3" key="1">
    <citation type="submission" date="2020-07" db="EMBL/GenBank/DDBJ databases">
        <title>Genomic Encyclopedia of Type Strains, Phase IV (KMG-IV): sequencing the most valuable type-strain genomes for metagenomic binning, comparative biology and taxonomic classification.</title>
        <authorList>
            <person name="Goeker M."/>
        </authorList>
    </citation>
    <scope>NUCLEOTIDE SEQUENCE [LARGE SCALE GENOMIC DNA]</scope>
    <source>
        <strain evidence="2 3">DSM 29043</strain>
    </source>
</reference>
<evidence type="ECO:0000259" key="1">
    <source>
        <dbReference type="Pfam" id="PF09356"/>
    </source>
</evidence>
<dbReference type="InterPro" id="IPR018964">
    <property type="entry name" value="Phage_phiJL001_Gp84_C"/>
</dbReference>
<gene>
    <name evidence="2" type="ORF">FHS75_001010</name>
</gene>
<dbReference type="Proteomes" id="UP000522081">
    <property type="component" value="Unassembled WGS sequence"/>
</dbReference>
<dbReference type="InterPro" id="IPR011928">
    <property type="entry name" value="Phage_phiJL001_Gp84"/>
</dbReference>
<proteinExistence type="predicted"/>
<sequence length="274" mass="29564">MSRVWFREELETVASFWRVLRKDGVTVGLTTHDQDLWFDGIRHRAAPGMVPSAIRRSADLEPDSADVMGSLSHDSISASDLSEGRFDGARVKIGLVDWETGEKVVLYSGSLGSVSQQEDSFSAELVSRKAELRIDPVPRTAPTCRAHFCAPGCNLNAAHFTHEAILIALNAPENAVQLESPVSEEALVGGTLRWFDGPHAGMEMPITGPAQGGGLILAVPIDGTLPSGLRAIVREGCDRRLETCASRFTNAANFQGEPHLPGNDLISRYPLPPS</sequence>
<feature type="domain" description="Bacteriophage phiJL001 Gp84 C-terminal" evidence="1">
    <location>
        <begin position="189"/>
        <end position="264"/>
    </location>
</feature>
<dbReference type="NCBIfam" id="TIGR02218">
    <property type="entry name" value="phg_TIGR02218"/>
    <property type="match status" value="1"/>
</dbReference>
<dbReference type="EMBL" id="JACBZF010000002">
    <property type="protein sequence ID" value="NYH94691.1"/>
    <property type="molecule type" value="Genomic_DNA"/>
</dbReference>